<gene>
    <name evidence="13" type="primary">UIMC1</name>
</gene>
<feature type="region of interest" description="Disordered" evidence="11">
    <location>
        <begin position="429"/>
        <end position="592"/>
    </location>
</feature>
<feature type="compositionally biased region" description="Polar residues" evidence="11">
    <location>
        <begin position="170"/>
        <end position="189"/>
    </location>
</feature>
<dbReference type="InterPro" id="IPR003903">
    <property type="entry name" value="UIM_dom"/>
</dbReference>
<comment type="similarity">
    <text evidence="2">Belongs to the RAP80 family.</text>
</comment>
<feature type="region of interest" description="Disordered" evidence="11">
    <location>
        <begin position="815"/>
        <end position="840"/>
    </location>
</feature>
<dbReference type="GO" id="GO:0007095">
    <property type="term" value="P:mitotic G2 DNA damage checkpoint signaling"/>
    <property type="evidence" value="ECO:0007669"/>
    <property type="project" value="Ensembl"/>
</dbReference>
<dbReference type="GO" id="GO:0042393">
    <property type="term" value="F:histone binding"/>
    <property type="evidence" value="ECO:0007669"/>
    <property type="project" value="Ensembl"/>
</dbReference>
<evidence type="ECO:0000256" key="3">
    <source>
        <dbReference type="ARBA" id="ARBA00021660"/>
    </source>
</evidence>
<feature type="compositionally biased region" description="Acidic residues" evidence="11">
    <location>
        <begin position="456"/>
        <end position="465"/>
    </location>
</feature>
<keyword evidence="6" id="KW-0156">Chromatin regulator</keyword>
<evidence type="ECO:0000256" key="2">
    <source>
        <dbReference type="ARBA" id="ARBA00006465"/>
    </source>
</evidence>
<evidence type="ECO:0000256" key="8">
    <source>
        <dbReference type="ARBA" id="ARBA00023242"/>
    </source>
</evidence>
<dbReference type="PANTHER" id="PTHR15932:SF2">
    <property type="entry name" value="BRCA1-A COMPLEX SUBUNIT RAP80"/>
    <property type="match status" value="1"/>
</dbReference>
<dbReference type="GO" id="GO:0010212">
    <property type="term" value="P:response to ionizing radiation"/>
    <property type="evidence" value="ECO:0007669"/>
    <property type="project" value="Ensembl"/>
</dbReference>
<reference evidence="13" key="1">
    <citation type="submission" date="2025-08" db="UniProtKB">
        <authorList>
            <consortium name="Ensembl"/>
        </authorList>
    </citation>
    <scope>IDENTIFICATION</scope>
</reference>
<keyword evidence="7" id="KW-0234">DNA repair</keyword>
<keyword evidence="5" id="KW-0227">DNA damage</keyword>
<dbReference type="AlphaFoldDB" id="A0A8D0GLT3"/>
<dbReference type="GO" id="GO:0006302">
    <property type="term" value="P:double-strand break repair"/>
    <property type="evidence" value="ECO:0007669"/>
    <property type="project" value="Ensembl"/>
</dbReference>
<dbReference type="InterPro" id="IPR040714">
    <property type="entry name" value="RAP80_UIM"/>
</dbReference>
<feature type="compositionally biased region" description="Polar residues" evidence="11">
    <location>
        <begin position="506"/>
        <end position="520"/>
    </location>
</feature>
<comment type="subcellular location">
    <subcellularLocation>
        <location evidence="1">Nucleus</location>
    </subcellularLocation>
</comment>
<dbReference type="OMA" id="PCTGHSV"/>
<dbReference type="PANTHER" id="PTHR15932">
    <property type="entry name" value="UBIQUITIN INTERACTION MOTIF-CONTAINING PROTEIN 1"/>
    <property type="match status" value="1"/>
</dbReference>
<feature type="region of interest" description="Disordered" evidence="11">
    <location>
        <begin position="602"/>
        <end position="621"/>
    </location>
</feature>
<dbReference type="GeneTree" id="ENSGT00390000007635"/>
<evidence type="ECO:0000313" key="13">
    <source>
        <dbReference type="Ensembl" id="ENSSPUP00000007817.1"/>
    </source>
</evidence>
<dbReference type="GO" id="GO:0140861">
    <property type="term" value="P:DNA repair-dependent chromatin remodeling"/>
    <property type="evidence" value="ECO:0007669"/>
    <property type="project" value="Ensembl"/>
</dbReference>
<protein>
    <recommendedName>
        <fullName evidence="3">BRCA1-A complex subunit RAP80</fullName>
    </recommendedName>
    <alternativeName>
        <fullName evidence="10">Receptor-associated protein 80</fullName>
    </alternativeName>
    <alternativeName>
        <fullName evidence="9">Ubiquitin interaction motif-containing protein 1</fullName>
    </alternativeName>
</protein>
<name>A0A8D0GLT3_SPHPU</name>
<dbReference type="Ensembl" id="ENSSPUT00000008326.1">
    <property type="protein sequence ID" value="ENSSPUP00000007817.1"/>
    <property type="gene ID" value="ENSSPUG00000006045.1"/>
</dbReference>
<evidence type="ECO:0000256" key="9">
    <source>
        <dbReference type="ARBA" id="ARBA00029973"/>
    </source>
</evidence>
<dbReference type="GO" id="GO:0045739">
    <property type="term" value="P:positive regulation of DNA repair"/>
    <property type="evidence" value="ECO:0007669"/>
    <property type="project" value="Ensembl"/>
</dbReference>
<dbReference type="Pfam" id="PF18282">
    <property type="entry name" value="RAP80_UIM"/>
    <property type="match status" value="1"/>
</dbReference>
<evidence type="ECO:0000256" key="1">
    <source>
        <dbReference type="ARBA" id="ARBA00004123"/>
    </source>
</evidence>
<dbReference type="GO" id="GO:0061649">
    <property type="term" value="F:ubiquitin-modified histone reader activity"/>
    <property type="evidence" value="ECO:0007669"/>
    <property type="project" value="Ensembl"/>
</dbReference>
<sequence length="889" mass="96737">MPKKKRKTTEGPDSQGQEMGEEELRRLPNAKMKRSFEDAFIVISDSEGELESKEENGLHKKRTKQQLDRSKFAAKRKIAQMTEDEQFELALKMSEQEARQVNCQEEEEEELLRKAIAESLNSCHPPDSSAAATVPPLAEAPGSPKQSCPAKQEDSECLPGPLPCPDSPHSACNSHSPSTKADGSGQSDVTKGPLVVLRRLSQEIVESSLISSIIVSPLKSQSLTKSNEKPSSPANSDSSDSSPIAPGESQITLSPTFPRVASSTFQLAPRRLFTGACSPSETTGMEPGKELQSCAEPMPPAGSPATLESVSHKHRILGHYSSLRRSCGAARTEDGQQLGHSEEGLVSAEHVERAEAPENAPQLCTLNKTQENCKQDEDRDTVHYYWGIPFCPKGVDPNQYTKVILCQLEVYQKSLKQAQRQLLQKKEFGDPVVPNSSSLSQSDCRRGEQANKENGVTEELEDGESDERKEPESAAWLLPPKNRDPEGDPGENWDEGKNSECEDEATTSSCQQDPDSTVDQTPKKASKVQFAEDMPEEGEPMQITQSISALTPLDSKRSPDIATESQAEEEITVCPETQPSPSEAIEPEREEICSPSKDAMLQDGGDEDAGKRISAHSPPADDPVSCPLCGHSFPASKIELHAMYCSDIRGEDAIEDMPVLTRRQREAKGKAACSRGTSEPVADTDKYEKCYLCKSLVPLKEYQRHVDSCLLTAREAQGSRRLRSAKEVGRREGRLLSMLELSEHNPAGADDGETLPLGGEDPRHCISGMDVEASCSWGDRNPHVALADSPIKSFVSISEATDCLVDFKQQLAFGSGSRQQTKAGRRGRRKLGGSGSKEGTSTDPCFLGLMASTTHAAPFARLTGYCLISSNICRTAPSCCLLHNESLST</sequence>
<feature type="region of interest" description="Disordered" evidence="11">
    <location>
        <begin position="276"/>
        <end position="309"/>
    </location>
</feature>
<feature type="region of interest" description="Disordered" evidence="11">
    <location>
        <begin position="45"/>
        <end position="70"/>
    </location>
</feature>
<accession>A0A8D0GLT3</accession>
<dbReference type="CDD" id="cd20912">
    <property type="entry name" value="AIR_RAP80-like"/>
    <property type="match status" value="1"/>
</dbReference>
<keyword evidence="4" id="KW-0677">Repeat</keyword>
<feature type="region of interest" description="Disordered" evidence="11">
    <location>
        <begin position="95"/>
        <end position="189"/>
    </location>
</feature>
<dbReference type="GO" id="GO:0070531">
    <property type="term" value="C:BRCA1-A complex"/>
    <property type="evidence" value="ECO:0007669"/>
    <property type="project" value="Ensembl"/>
</dbReference>
<dbReference type="GO" id="GO:0070530">
    <property type="term" value="F:K63-linked polyubiquitin modification-dependent protein binding"/>
    <property type="evidence" value="ECO:0007669"/>
    <property type="project" value="Ensembl"/>
</dbReference>
<feature type="region of interest" description="Disordered" evidence="11">
    <location>
        <begin position="1"/>
        <end position="31"/>
    </location>
</feature>
<dbReference type="GO" id="GO:0016604">
    <property type="term" value="C:nuclear body"/>
    <property type="evidence" value="ECO:0007669"/>
    <property type="project" value="Ensembl"/>
</dbReference>
<feature type="domain" description="RAP80 N-terminal" evidence="12">
    <location>
        <begin position="74"/>
        <end position="130"/>
    </location>
</feature>
<reference evidence="13" key="2">
    <citation type="submission" date="2025-09" db="UniProtKB">
        <authorList>
            <consortium name="Ensembl"/>
        </authorList>
    </citation>
    <scope>IDENTIFICATION</scope>
</reference>
<keyword evidence="14" id="KW-1185">Reference proteome</keyword>
<dbReference type="InterPro" id="IPR038868">
    <property type="entry name" value="RAP80"/>
</dbReference>
<dbReference type="GO" id="GO:0045892">
    <property type="term" value="P:negative regulation of DNA-templated transcription"/>
    <property type="evidence" value="ECO:0007669"/>
    <property type="project" value="Ensembl"/>
</dbReference>
<evidence type="ECO:0000256" key="6">
    <source>
        <dbReference type="ARBA" id="ARBA00022853"/>
    </source>
</evidence>
<evidence type="ECO:0000256" key="7">
    <source>
        <dbReference type="ARBA" id="ARBA00023204"/>
    </source>
</evidence>
<feature type="region of interest" description="Disordered" evidence="11">
    <location>
        <begin position="219"/>
        <end position="257"/>
    </location>
</feature>
<dbReference type="Proteomes" id="UP000694392">
    <property type="component" value="Unplaced"/>
</dbReference>
<dbReference type="Gene3D" id="6.10.250.1800">
    <property type="match status" value="1"/>
</dbReference>
<dbReference type="SMART" id="SM00726">
    <property type="entry name" value="UIM"/>
    <property type="match status" value="2"/>
</dbReference>
<evidence type="ECO:0000256" key="5">
    <source>
        <dbReference type="ARBA" id="ARBA00022763"/>
    </source>
</evidence>
<organism evidence="13 14">
    <name type="scientific">Sphenodon punctatus</name>
    <name type="common">Tuatara</name>
    <name type="synonym">Hatteria punctata</name>
    <dbReference type="NCBI Taxonomy" id="8508"/>
    <lineage>
        <taxon>Eukaryota</taxon>
        <taxon>Metazoa</taxon>
        <taxon>Chordata</taxon>
        <taxon>Craniata</taxon>
        <taxon>Vertebrata</taxon>
        <taxon>Euteleostomi</taxon>
        <taxon>Lepidosauria</taxon>
        <taxon>Sphenodontia</taxon>
        <taxon>Sphenodontidae</taxon>
        <taxon>Sphenodon</taxon>
    </lineage>
</organism>
<keyword evidence="8" id="KW-0539">Nucleus</keyword>
<dbReference type="GO" id="GO:0035861">
    <property type="term" value="C:site of double-strand break"/>
    <property type="evidence" value="ECO:0007669"/>
    <property type="project" value="Ensembl"/>
</dbReference>
<evidence type="ECO:0000256" key="10">
    <source>
        <dbReference type="ARBA" id="ARBA00031558"/>
    </source>
</evidence>
<feature type="compositionally biased region" description="Low complexity" evidence="11">
    <location>
        <begin position="230"/>
        <end position="246"/>
    </location>
</feature>
<proteinExistence type="inferred from homology"/>
<evidence type="ECO:0000313" key="14">
    <source>
        <dbReference type="Proteomes" id="UP000694392"/>
    </source>
</evidence>
<evidence type="ECO:0000256" key="11">
    <source>
        <dbReference type="SAM" id="MobiDB-lite"/>
    </source>
</evidence>
<evidence type="ECO:0000256" key="4">
    <source>
        <dbReference type="ARBA" id="ARBA00022737"/>
    </source>
</evidence>
<dbReference type="PROSITE" id="PS50330">
    <property type="entry name" value="UIM"/>
    <property type="match status" value="1"/>
</dbReference>
<evidence type="ECO:0000259" key="12">
    <source>
        <dbReference type="Pfam" id="PF18282"/>
    </source>
</evidence>